<keyword evidence="1" id="KW-1133">Transmembrane helix</keyword>
<proteinExistence type="predicted"/>
<feature type="signal peptide" evidence="2">
    <location>
        <begin position="1"/>
        <end position="39"/>
    </location>
</feature>
<evidence type="ECO:0000313" key="3">
    <source>
        <dbReference type="EMBL" id="MCT2042761.1"/>
    </source>
</evidence>
<evidence type="ECO:0000256" key="1">
    <source>
        <dbReference type="SAM" id="Phobius"/>
    </source>
</evidence>
<dbReference type="EMBL" id="JALXSQ010000015">
    <property type="protein sequence ID" value="MCT2042761.1"/>
    <property type="molecule type" value="Genomic_DNA"/>
</dbReference>
<keyword evidence="1" id="KW-0812">Transmembrane</keyword>
<evidence type="ECO:0000256" key="2">
    <source>
        <dbReference type="SAM" id="SignalP"/>
    </source>
</evidence>
<dbReference type="RefSeq" id="WP_260104173.1">
    <property type="nucleotide sequence ID" value="NZ_JALXSQ010000015.1"/>
</dbReference>
<sequence length="630" mass="65304">MSVSLLPRVHALARAVLAAAALCALVLGGLSLGAASAVAASYGPSFDGPLGRVGSYQFDGKLVYCLEPEMPRPLGTTTPAGTAGASRFQVSDLDMARANWAISTHGQTESQVQAAAVQLFVWSTVAPSVYNSHGMSGDDYYIGRLPGVYQQPVLDVLAALREGSRYVNSYAPTGGATQGALTITTDPSDARRGTVRFEGGEPASWATVSLTNAVSATNGSATVTLAPGDAVEIRATSSAAASGSFRISAEATVELPQQRWNATLAVFETPGAQLLGGAGGQEEGSYTLKAEDAAPREPRFEPFVSTAVAAALVGPGSAIIDRWTIARASTAPWLTREDGTFATVTAQATLYGPFDEQPDTQAMPPSDAPVAASGTVTLGGGRQDPTGTVVEVSSAELGVAELASGWYSWVVSIDASEQVLAPGEGPVLPAGYAWQDAFGVQEETALVVPSVRTEAQPDARPGEEVHDVAIINGVLPEGAMIEFAIYEAVHRDGATVCESPLAVTAALTLEARRYDEERVASPAVTLDEAGEYWWVETLRSAEGEVLHVGGCGVADETTIVTEPTQPPTGTPTQPHVEDRIHDEASSVASGSLAETGRSDVQAFGAFTLAALLFLVAGALVTRERRRNSGS</sequence>
<organism evidence="3 4">
    <name type="scientific">Pseudoclavibacter albus</name>
    <dbReference type="NCBI Taxonomy" id="272241"/>
    <lineage>
        <taxon>Bacteria</taxon>
        <taxon>Bacillati</taxon>
        <taxon>Actinomycetota</taxon>
        <taxon>Actinomycetes</taxon>
        <taxon>Micrococcales</taxon>
        <taxon>Microbacteriaceae</taxon>
        <taxon>Pseudoclavibacter</taxon>
    </lineage>
</organism>
<name>A0ABT2HWS1_9MICO</name>
<evidence type="ECO:0000313" key="4">
    <source>
        <dbReference type="Proteomes" id="UP001525379"/>
    </source>
</evidence>
<comment type="caution">
    <text evidence="3">The sequence shown here is derived from an EMBL/GenBank/DDBJ whole genome shotgun (WGS) entry which is preliminary data.</text>
</comment>
<accession>A0ABT2HWS1</accession>
<dbReference type="Proteomes" id="UP001525379">
    <property type="component" value="Unassembled WGS sequence"/>
</dbReference>
<keyword evidence="1" id="KW-0472">Membrane</keyword>
<protein>
    <submittedName>
        <fullName evidence="3">Uncharacterized protein</fullName>
    </submittedName>
</protein>
<feature type="transmembrane region" description="Helical" evidence="1">
    <location>
        <begin position="602"/>
        <end position="621"/>
    </location>
</feature>
<keyword evidence="2" id="KW-0732">Signal</keyword>
<feature type="chain" id="PRO_5045839254" evidence="2">
    <location>
        <begin position="40"/>
        <end position="630"/>
    </location>
</feature>
<gene>
    <name evidence="3" type="ORF">M3D15_05360</name>
</gene>
<reference evidence="3 4" key="1">
    <citation type="submission" date="2022-04" db="EMBL/GenBank/DDBJ databases">
        <title>Human microbiome associated bacterial genomes.</title>
        <authorList>
            <person name="Sandstrom S."/>
            <person name="Salamzade R."/>
            <person name="Kalan L.R."/>
        </authorList>
    </citation>
    <scope>NUCLEOTIDE SEQUENCE [LARGE SCALE GENOMIC DNA]</scope>
    <source>
        <strain evidence="4">p3-SID1799</strain>
    </source>
</reference>
<keyword evidence="4" id="KW-1185">Reference proteome</keyword>